<dbReference type="GO" id="GO:0046872">
    <property type="term" value="F:metal ion binding"/>
    <property type="evidence" value="ECO:0007669"/>
    <property type="project" value="UniProtKB-KW"/>
</dbReference>
<dbReference type="SUPFAM" id="SSF53187">
    <property type="entry name" value="Zn-dependent exopeptidases"/>
    <property type="match status" value="1"/>
</dbReference>
<dbReference type="STRING" id="759851.SAMN04244570_0192"/>
<feature type="binding site" evidence="2">
    <location>
        <position position="113"/>
    </location>
    <ligand>
        <name>Mn(2+)</name>
        <dbReference type="ChEBI" id="CHEBI:29035"/>
        <label>2</label>
    </ligand>
</feature>
<dbReference type="PANTHER" id="PTHR11014">
    <property type="entry name" value="PEPTIDASE M20 FAMILY MEMBER"/>
    <property type="match status" value="1"/>
</dbReference>
<dbReference type="AlphaFoldDB" id="F9DUV2"/>
<organism evidence="4 5">
    <name type="scientific">Sporosarcina newyorkensis 2681</name>
    <dbReference type="NCBI Taxonomy" id="1027292"/>
    <lineage>
        <taxon>Bacteria</taxon>
        <taxon>Bacillati</taxon>
        <taxon>Bacillota</taxon>
        <taxon>Bacilli</taxon>
        <taxon>Bacillales</taxon>
        <taxon>Caryophanaceae</taxon>
        <taxon>Sporosarcina</taxon>
    </lineage>
</organism>
<dbReference type="Pfam" id="PF07687">
    <property type="entry name" value="M20_dimer"/>
    <property type="match status" value="1"/>
</dbReference>
<dbReference type="Gene3D" id="3.40.630.10">
    <property type="entry name" value="Zn peptidases"/>
    <property type="match status" value="1"/>
</dbReference>
<dbReference type="InterPro" id="IPR002933">
    <property type="entry name" value="Peptidase_M20"/>
</dbReference>
<feature type="binding site" evidence="2">
    <location>
        <position position="172"/>
    </location>
    <ligand>
        <name>Mn(2+)</name>
        <dbReference type="ChEBI" id="CHEBI:29035"/>
        <label>2</label>
    </ligand>
</feature>
<dbReference type="EC" id="3.4.17.-" evidence="4"/>
<feature type="binding site" evidence="2">
    <location>
        <position position="371"/>
    </location>
    <ligand>
        <name>Mn(2+)</name>
        <dbReference type="ChEBI" id="CHEBI:29035"/>
        <label>2</label>
    </ligand>
</feature>
<dbReference type="FunFam" id="3.30.70.360:FF:000001">
    <property type="entry name" value="N-acetyldiaminopimelate deacetylase"/>
    <property type="match status" value="1"/>
</dbReference>
<dbReference type="eggNOG" id="COG1473">
    <property type="taxonomic scope" value="Bacteria"/>
</dbReference>
<comment type="cofactor">
    <cofactor evidence="2">
        <name>Mn(2+)</name>
        <dbReference type="ChEBI" id="CHEBI:29035"/>
    </cofactor>
    <text evidence="2">The Mn(2+) ion enhances activity.</text>
</comment>
<feature type="domain" description="Peptidase M20 dimerisation" evidence="3">
    <location>
        <begin position="196"/>
        <end position="291"/>
    </location>
</feature>
<dbReference type="GO" id="GO:0004180">
    <property type="term" value="F:carboxypeptidase activity"/>
    <property type="evidence" value="ECO:0007669"/>
    <property type="project" value="UniProtKB-KW"/>
</dbReference>
<keyword evidence="4" id="KW-0121">Carboxypeptidase</keyword>
<evidence type="ECO:0000256" key="1">
    <source>
        <dbReference type="ARBA" id="ARBA00022801"/>
    </source>
</evidence>
<protein>
    <submittedName>
        <fullName evidence="4">M20D family peptidase</fullName>
        <ecNumber evidence="4">3.4.17.-</ecNumber>
    </submittedName>
</protein>
<dbReference type="GO" id="GO:0050118">
    <property type="term" value="F:N-acetyldiaminopimelate deacetylase activity"/>
    <property type="evidence" value="ECO:0007669"/>
    <property type="project" value="UniProtKB-ARBA"/>
</dbReference>
<sequence length="400" mass="43893">MKEVNDMQKNTITSMVEEVFPQVVEWRRHLHQHPELSFEEYETSKFIEEQLNTFDGIEVSRPTKTSVMGRLKGLAGDGKTIAMRADIDALPIHEETGISFESKVDGKMHACGHDGHTSMLLGTAKILSEIKKTLTGEFVFIFQHAEELPPGGAQEMVAAGVLEGVDCILGMHLWSTVPVGVIQVTKGPMSAASDIFDITVKGKSGHASQPEDAIDALAVGSQIVSNLQQIVSRVLSPLENGVVSCTRFHSGDAYNVIPDQALIGGSVRTLSNDVREKIKDNLEKISTNIAEAHGATAELSYQYGYDPVFNDIDLSTKVMQHLTEFFTDAKVEEIPPMMGGEDFSAFSNVVPGCYIGVGAMKKKDDVFYPHHHPRFEINEKALKIGISYFVSTALFLTSQY</sequence>
<dbReference type="InterPro" id="IPR011650">
    <property type="entry name" value="Peptidase_M20_dimer"/>
</dbReference>
<dbReference type="Pfam" id="PF01546">
    <property type="entry name" value="Peptidase_M20"/>
    <property type="match status" value="1"/>
</dbReference>
<keyword evidence="4" id="KW-0645">Protease</keyword>
<name>F9DUV2_9BACL</name>
<dbReference type="InterPro" id="IPR017439">
    <property type="entry name" value="Amidohydrolase"/>
</dbReference>
<evidence type="ECO:0000256" key="2">
    <source>
        <dbReference type="PIRSR" id="PIRSR005962-1"/>
    </source>
</evidence>
<gene>
    <name evidence="4" type="primary">amaA2</name>
    <name evidence="4" type="ORF">HMPREF9372_2583</name>
</gene>
<dbReference type="PIRSF" id="PIRSF005962">
    <property type="entry name" value="Pept_M20D_amidohydro"/>
    <property type="match status" value="1"/>
</dbReference>
<comment type="caution">
    <text evidence="4">The sequence shown here is derived from an EMBL/GenBank/DDBJ whole genome shotgun (WGS) entry which is preliminary data.</text>
</comment>
<dbReference type="EMBL" id="AFPZ01000076">
    <property type="protein sequence ID" value="EGQ24140.1"/>
    <property type="molecule type" value="Genomic_DNA"/>
</dbReference>
<evidence type="ECO:0000313" key="4">
    <source>
        <dbReference type="EMBL" id="EGQ24140.1"/>
    </source>
</evidence>
<dbReference type="Proteomes" id="UP000005316">
    <property type="component" value="Unassembled WGS sequence"/>
</dbReference>
<dbReference type="GO" id="GO:0019877">
    <property type="term" value="P:diaminopimelate biosynthetic process"/>
    <property type="evidence" value="ECO:0007669"/>
    <property type="project" value="UniProtKB-ARBA"/>
</dbReference>
<reference evidence="4 5" key="1">
    <citation type="submission" date="2011-04" db="EMBL/GenBank/DDBJ databases">
        <authorList>
            <person name="Muzny D."/>
            <person name="Qin X."/>
            <person name="Deng J."/>
            <person name="Jiang H."/>
            <person name="Liu Y."/>
            <person name="Qu J."/>
            <person name="Song X.-Z."/>
            <person name="Zhang L."/>
            <person name="Thornton R."/>
            <person name="Coyle M."/>
            <person name="Francisco L."/>
            <person name="Jackson L."/>
            <person name="Javaid M."/>
            <person name="Korchina V."/>
            <person name="Kovar C."/>
            <person name="Mata R."/>
            <person name="Mathew T."/>
            <person name="Ngo R."/>
            <person name="Nguyen L."/>
            <person name="Nguyen N."/>
            <person name="Okwuonu G."/>
            <person name="Ongeri F."/>
            <person name="Pham C."/>
            <person name="Simmons D."/>
            <person name="Wilczek-Boney K."/>
            <person name="Hale W."/>
            <person name="Jakkamsetti A."/>
            <person name="Pham P."/>
            <person name="Ruth R."/>
            <person name="San Lucas F."/>
            <person name="Warren J."/>
            <person name="Zhang J."/>
            <person name="Zhao Z."/>
            <person name="Zhou C."/>
            <person name="Zhu D."/>
            <person name="Lee S."/>
            <person name="Bess C."/>
            <person name="Blankenburg K."/>
            <person name="Forbes L."/>
            <person name="Fu Q."/>
            <person name="Gubbala S."/>
            <person name="Hirani K."/>
            <person name="Jayaseelan J.C."/>
            <person name="Lara F."/>
            <person name="Munidasa M."/>
            <person name="Palculict T."/>
            <person name="Patil S."/>
            <person name="Pu L.-L."/>
            <person name="Saada N."/>
            <person name="Tang L."/>
            <person name="Weissenberger G."/>
            <person name="Zhu Y."/>
            <person name="Hemphill L."/>
            <person name="Shang Y."/>
            <person name="Youmans B."/>
            <person name="Ayvaz T."/>
            <person name="Ross M."/>
            <person name="Santibanez J."/>
            <person name="Aqrawi P."/>
            <person name="Gross S."/>
            <person name="Joshi V."/>
            <person name="Fowler G."/>
            <person name="Nazareth L."/>
            <person name="Reid J."/>
            <person name="Worley K."/>
            <person name="Petrosino J."/>
            <person name="Highlander S."/>
            <person name="Gibbs R."/>
        </authorList>
    </citation>
    <scope>NUCLEOTIDE SEQUENCE [LARGE SCALE GENOMIC DNA]</scope>
    <source>
        <strain evidence="4 5">2681</strain>
    </source>
</reference>
<keyword evidence="2" id="KW-0464">Manganese</keyword>
<accession>F9DUV2</accession>
<dbReference type="PANTHER" id="PTHR11014:SF63">
    <property type="entry name" value="METALLOPEPTIDASE, PUTATIVE (AFU_ORTHOLOGUE AFUA_6G09600)-RELATED"/>
    <property type="match status" value="1"/>
</dbReference>
<proteinExistence type="predicted"/>
<dbReference type="SUPFAM" id="SSF55031">
    <property type="entry name" value="Bacterial exopeptidase dimerisation domain"/>
    <property type="match status" value="1"/>
</dbReference>
<evidence type="ECO:0000259" key="3">
    <source>
        <dbReference type="Pfam" id="PF07687"/>
    </source>
</evidence>
<dbReference type="HOGENOM" id="CLU_023257_0_1_9"/>
<feature type="binding site" evidence="2">
    <location>
        <position position="147"/>
    </location>
    <ligand>
        <name>Mn(2+)</name>
        <dbReference type="ChEBI" id="CHEBI:29035"/>
        <label>2</label>
    </ligand>
</feature>
<feature type="binding site" evidence="2">
    <location>
        <position position="111"/>
    </location>
    <ligand>
        <name>Mn(2+)</name>
        <dbReference type="ChEBI" id="CHEBI:29035"/>
        <label>2</label>
    </ligand>
</feature>
<dbReference type="NCBIfam" id="TIGR01891">
    <property type="entry name" value="amidohydrolases"/>
    <property type="match status" value="1"/>
</dbReference>
<evidence type="ECO:0000313" key="5">
    <source>
        <dbReference type="Proteomes" id="UP000005316"/>
    </source>
</evidence>
<keyword evidence="1 4" id="KW-0378">Hydrolase</keyword>
<dbReference type="Gene3D" id="3.30.70.360">
    <property type="match status" value="1"/>
</dbReference>
<dbReference type="InterPro" id="IPR036264">
    <property type="entry name" value="Bact_exopeptidase_dim_dom"/>
</dbReference>
<keyword evidence="2" id="KW-0479">Metal-binding</keyword>